<comment type="caution">
    <text evidence="4">The sequence shown here is derived from an EMBL/GenBank/DDBJ whole genome shotgun (WGS) entry which is preliminary data.</text>
</comment>
<dbReference type="InterPro" id="IPR011990">
    <property type="entry name" value="TPR-like_helical_dom_sf"/>
</dbReference>
<dbReference type="SUPFAM" id="SSF48452">
    <property type="entry name" value="TPR-like"/>
    <property type="match status" value="2"/>
</dbReference>
<name>A0AAD9VFH9_ACRCE</name>
<dbReference type="InterPro" id="IPR000571">
    <property type="entry name" value="Znf_CCCH"/>
</dbReference>
<keyword evidence="5" id="KW-1185">Reference proteome</keyword>
<dbReference type="AlphaFoldDB" id="A0AAD9VFH9"/>
<gene>
    <name evidence="4" type="ORF">P5673_003423</name>
</gene>
<keyword evidence="1" id="KW-0863">Zinc-finger</keyword>
<dbReference type="SMART" id="SM00028">
    <property type="entry name" value="TPR"/>
    <property type="match status" value="2"/>
</dbReference>
<evidence type="ECO:0000313" key="5">
    <source>
        <dbReference type="Proteomes" id="UP001249851"/>
    </source>
</evidence>
<evidence type="ECO:0000256" key="1">
    <source>
        <dbReference type="PROSITE-ProRule" id="PRU00723"/>
    </source>
</evidence>
<sequence>MAQGGEGFRPSWEDSEELRNLMHLCLMGILNVKDLTEIADQKLQTKEYDVAATIYSTALHLPIDDIFLEEVDSIAEHIYRKRAECWFRLDKDVKAIEDSSEAIKFAARGKGTNNLMAKSLFIKIKAMERLGEFVEVLPFAVLCRHLRPKDEQVANQILIRMVACGKKEMERGQFELALDHFSELLELLYFKIVPGVLLMKAECLLKLGRHKEAKESCEKVLVYESNNKIARKLMQQISEKLKNLDGTKEEKAVCTVGKKKADDRKEYKSTKTSSSQEDTPGPEDSQDDEATQGLKIKVKEKSESAAEEKRKVVPSASETGETSQPKIKTPSQDDVSGEERSQSTSSVARDTSISLENPDKATSGKTAASISSLASTVKALDVDEDDSSGEFTVVDYSRRRRSSRSAKANSGKQPLLLQDTPGSAETSLPLQGVAQSNFKQGISHPPDNEKKTVENHSLIRKPESAVRTASNATSMRTTAVPTQTSGQKLTMIDSKSSQKIPYQGLPNVDSDQQSCCNALPKGVVVACEHFLRGSSSQASKVCAACKQPGNPSRLRYAVWNRVYWQEIRPFPAFMVPPKANLDLCRHFNPYKRCAKQSCSFPHGQVESAMWTMERDGGKLS</sequence>
<feature type="compositionally biased region" description="Polar residues" evidence="2">
    <location>
        <begin position="342"/>
        <end position="355"/>
    </location>
</feature>
<feature type="compositionally biased region" description="Basic and acidic residues" evidence="2">
    <location>
        <begin position="297"/>
        <end position="311"/>
    </location>
</feature>
<reference evidence="4" key="1">
    <citation type="journal article" date="2023" name="G3 (Bethesda)">
        <title>Whole genome assembly and annotation of the endangered Caribbean coral Acropora cervicornis.</title>
        <authorList>
            <person name="Selwyn J.D."/>
            <person name="Vollmer S.V."/>
        </authorList>
    </citation>
    <scope>NUCLEOTIDE SEQUENCE</scope>
    <source>
        <strain evidence="4">K2</strain>
    </source>
</reference>
<reference evidence="4" key="2">
    <citation type="journal article" date="2023" name="Science">
        <title>Genomic signatures of disease resistance in endangered staghorn corals.</title>
        <authorList>
            <person name="Vollmer S.V."/>
            <person name="Selwyn J.D."/>
            <person name="Despard B.A."/>
            <person name="Roesel C.L."/>
        </authorList>
    </citation>
    <scope>NUCLEOTIDE SEQUENCE</scope>
    <source>
        <strain evidence="4">K2</strain>
    </source>
</reference>
<evidence type="ECO:0000313" key="4">
    <source>
        <dbReference type="EMBL" id="KAK2572000.1"/>
    </source>
</evidence>
<dbReference type="InterPro" id="IPR019734">
    <property type="entry name" value="TPR_rpt"/>
</dbReference>
<feature type="region of interest" description="Disordered" evidence="2">
    <location>
        <begin position="252"/>
        <end position="370"/>
    </location>
</feature>
<proteinExistence type="predicted"/>
<dbReference type="GO" id="GO:0008270">
    <property type="term" value="F:zinc ion binding"/>
    <property type="evidence" value="ECO:0007669"/>
    <property type="project" value="UniProtKB-KW"/>
</dbReference>
<feature type="domain" description="C3H1-type" evidence="3">
    <location>
        <begin position="578"/>
        <end position="605"/>
    </location>
</feature>
<dbReference type="PROSITE" id="PS50103">
    <property type="entry name" value="ZF_C3H1"/>
    <property type="match status" value="1"/>
</dbReference>
<keyword evidence="1" id="KW-0862">Zinc</keyword>
<organism evidence="4 5">
    <name type="scientific">Acropora cervicornis</name>
    <name type="common">Staghorn coral</name>
    <dbReference type="NCBI Taxonomy" id="6130"/>
    <lineage>
        <taxon>Eukaryota</taxon>
        <taxon>Metazoa</taxon>
        <taxon>Cnidaria</taxon>
        <taxon>Anthozoa</taxon>
        <taxon>Hexacorallia</taxon>
        <taxon>Scleractinia</taxon>
        <taxon>Astrocoeniina</taxon>
        <taxon>Acroporidae</taxon>
        <taxon>Acropora</taxon>
    </lineage>
</organism>
<feature type="compositionally biased region" description="Polar residues" evidence="2">
    <location>
        <begin position="467"/>
        <end position="490"/>
    </location>
</feature>
<protein>
    <recommendedName>
        <fullName evidence="3">C3H1-type domain-containing protein</fullName>
    </recommendedName>
</protein>
<feature type="compositionally biased region" description="Polar residues" evidence="2">
    <location>
        <begin position="420"/>
        <end position="440"/>
    </location>
</feature>
<feature type="zinc finger region" description="C3H1-type" evidence="1">
    <location>
        <begin position="578"/>
        <end position="605"/>
    </location>
</feature>
<evidence type="ECO:0000256" key="2">
    <source>
        <dbReference type="SAM" id="MobiDB-lite"/>
    </source>
</evidence>
<feature type="region of interest" description="Disordered" evidence="2">
    <location>
        <begin position="397"/>
        <end position="490"/>
    </location>
</feature>
<dbReference type="Proteomes" id="UP001249851">
    <property type="component" value="Unassembled WGS sequence"/>
</dbReference>
<dbReference type="EMBL" id="JARQWQ010000005">
    <property type="protein sequence ID" value="KAK2572000.1"/>
    <property type="molecule type" value="Genomic_DNA"/>
</dbReference>
<accession>A0AAD9VFH9</accession>
<evidence type="ECO:0000259" key="3">
    <source>
        <dbReference type="PROSITE" id="PS50103"/>
    </source>
</evidence>
<feature type="compositionally biased region" description="Basic and acidic residues" evidence="2">
    <location>
        <begin position="259"/>
        <end position="269"/>
    </location>
</feature>
<keyword evidence="1" id="KW-0479">Metal-binding</keyword>
<feature type="compositionally biased region" description="Polar residues" evidence="2">
    <location>
        <begin position="316"/>
        <end position="334"/>
    </location>
</feature>
<feature type="compositionally biased region" description="Acidic residues" evidence="2">
    <location>
        <begin position="280"/>
        <end position="290"/>
    </location>
</feature>
<dbReference type="Gene3D" id="1.25.40.10">
    <property type="entry name" value="Tetratricopeptide repeat domain"/>
    <property type="match status" value="2"/>
</dbReference>